<organism evidence="2 3">
    <name type="scientific">Thiorhodococcus fuscus</name>
    <dbReference type="NCBI Taxonomy" id="527200"/>
    <lineage>
        <taxon>Bacteria</taxon>
        <taxon>Pseudomonadati</taxon>
        <taxon>Pseudomonadota</taxon>
        <taxon>Gammaproteobacteria</taxon>
        <taxon>Chromatiales</taxon>
        <taxon>Chromatiaceae</taxon>
        <taxon>Thiorhodococcus</taxon>
    </lineage>
</organism>
<gene>
    <name evidence="2" type="ORF">ACFSJC_19625</name>
</gene>
<dbReference type="CDD" id="cd00130">
    <property type="entry name" value="PAS"/>
    <property type="match status" value="1"/>
</dbReference>
<dbReference type="Proteomes" id="UP001597337">
    <property type="component" value="Unassembled WGS sequence"/>
</dbReference>
<name>A0ABW4YEF9_9GAMM</name>
<dbReference type="InterPro" id="IPR000014">
    <property type="entry name" value="PAS"/>
</dbReference>
<dbReference type="NCBIfam" id="TIGR00229">
    <property type="entry name" value="sensory_box"/>
    <property type="match status" value="1"/>
</dbReference>
<dbReference type="Pfam" id="PF08447">
    <property type="entry name" value="PAS_3"/>
    <property type="match status" value="1"/>
</dbReference>
<dbReference type="SUPFAM" id="SSF55785">
    <property type="entry name" value="PYP-like sensor domain (PAS domain)"/>
    <property type="match status" value="1"/>
</dbReference>
<protein>
    <submittedName>
        <fullName evidence="2">PAS domain-containing protein</fullName>
    </submittedName>
</protein>
<accession>A0ABW4YEF9</accession>
<evidence type="ECO:0000259" key="1">
    <source>
        <dbReference type="PROSITE" id="PS50112"/>
    </source>
</evidence>
<comment type="caution">
    <text evidence="2">The sequence shown here is derived from an EMBL/GenBank/DDBJ whole genome shotgun (WGS) entry which is preliminary data.</text>
</comment>
<keyword evidence="3" id="KW-1185">Reference proteome</keyword>
<dbReference type="EMBL" id="JBHUHX010000062">
    <property type="protein sequence ID" value="MFD2114065.1"/>
    <property type="molecule type" value="Genomic_DNA"/>
</dbReference>
<dbReference type="InterPro" id="IPR035965">
    <property type="entry name" value="PAS-like_dom_sf"/>
</dbReference>
<dbReference type="PROSITE" id="PS50112">
    <property type="entry name" value="PAS"/>
    <property type="match status" value="1"/>
</dbReference>
<sequence length="172" mass="19403">MKRKITPTSVEKVMRDDDFIVSKTDPTGRITYGNRIFIEFSGYTESELIGSQHNIIRHPDMPRAVFKLLWDTIQAKRECNAYVKNMAKDGSFYWVFANITPSLSPNGTIDGYFSVRRKPKAAALATVTELYRTMLDAERQAGPKLAIDASSKILSDLLTEKGMSYDELVLAI</sequence>
<dbReference type="Gene3D" id="3.30.450.20">
    <property type="entry name" value="PAS domain"/>
    <property type="match status" value="1"/>
</dbReference>
<dbReference type="InterPro" id="IPR013655">
    <property type="entry name" value="PAS_fold_3"/>
</dbReference>
<evidence type="ECO:0000313" key="3">
    <source>
        <dbReference type="Proteomes" id="UP001597337"/>
    </source>
</evidence>
<proteinExistence type="predicted"/>
<feature type="domain" description="PAS" evidence="1">
    <location>
        <begin position="25"/>
        <end position="76"/>
    </location>
</feature>
<dbReference type="RefSeq" id="WP_386028958.1">
    <property type="nucleotide sequence ID" value="NZ_JBHUHX010000062.1"/>
</dbReference>
<reference evidence="3" key="1">
    <citation type="journal article" date="2019" name="Int. J. Syst. Evol. Microbiol.">
        <title>The Global Catalogue of Microorganisms (GCM) 10K type strain sequencing project: providing services to taxonomists for standard genome sequencing and annotation.</title>
        <authorList>
            <consortium name="The Broad Institute Genomics Platform"/>
            <consortium name="The Broad Institute Genome Sequencing Center for Infectious Disease"/>
            <person name="Wu L."/>
            <person name="Ma J."/>
        </authorList>
    </citation>
    <scope>NUCLEOTIDE SEQUENCE [LARGE SCALE GENOMIC DNA]</scope>
    <source>
        <strain evidence="3">KACC 12597</strain>
    </source>
</reference>
<evidence type="ECO:0000313" key="2">
    <source>
        <dbReference type="EMBL" id="MFD2114065.1"/>
    </source>
</evidence>